<keyword evidence="3" id="KW-0229">DNA integration</keyword>
<dbReference type="InterPro" id="IPR011010">
    <property type="entry name" value="DNA_brk_join_enz"/>
</dbReference>
<dbReference type="InterPro" id="IPR002104">
    <property type="entry name" value="Integrase_catalytic"/>
</dbReference>
<keyword evidence="10" id="KW-1185">Reference proteome</keyword>
<evidence type="ECO:0000259" key="7">
    <source>
        <dbReference type="PROSITE" id="PS51898"/>
    </source>
</evidence>
<protein>
    <submittedName>
        <fullName evidence="9">Site-specific integrase</fullName>
    </submittedName>
</protein>
<comment type="caution">
    <text evidence="9">The sequence shown here is derived from an EMBL/GenBank/DDBJ whole genome shotgun (WGS) entry which is preliminary data.</text>
</comment>
<dbReference type="Gene3D" id="1.10.443.10">
    <property type="entry name" value="Intergrase catalytic core"/>
    <property type="match status" value="1"/>
</dbReference>
<organism evidence="9 10">
    <name type="scientific">Oscillibacter valericigenes</name>
    <dbReference type="NCBI Taxonomy" id="351091"/>
    <lineage>
        <taxon>Bacteria</taxon>
        <taxon>Bacillati</taxon>
        <taxon>Bacillota</taxon>
        <taxon>Clostridia</taxon>
        <taxon>Eubacteriales</taxon>
        <taxon>Oscillospiraceae</taxon>
        <taxon>Oscillibacter</taxon>
    </lineage>
</organism>
<dbReference type="PROSITE" id="PS51900">
    <property type="entry name" value="CB"/>
    <property type="match status" value="1"/>
</dbReference>
<dbReference type="Pfam" id="PF14659">
    <property type="entry name" value="Phage_int_SAM_3"/>
    <property type="match status" value="1"/>
</dbReference>
<dbReference type="PANTHER" id="PTHR30629:SF2">
    <property type="entry name" value="PROPHAGE INTEGRASE INTS-RELATED"/>
    <property type="match status" value="1"/>
</dbReference>
<dbReference type="InterPro" id="IPR010998">
    <property type="entry name" value="Integrase_recombinase_N"/>
</dbReference>
<dbReference type="EMBL" id="JACSNX010000001">
    <property type="protein sequence ID" value="MBM6850041.1"/>
    <property type="molecule type" value="Genomic_DNA"/>
</dbReference>
<keyword evidence="5" id="KW-0233">DNA recombination</keyword>
<comment type="similarity">
    <text evidence="2">Belongs to the 'phage' integrase family.</text>
</comment>
<dbReference type="Proteomes" id="UP000719500">
    <property type="component" value="Unassembled WGS sequence"/>
</dbReference>
<feature type="domain" description="Core-binding (CB)" evidence="8">
    <location>
        <begin position="69"/>
        <end position="158"/>
    </location>
</feature>
<gene>
    <name evidence="9" type="ORF">H9X91_01145</name>
</gene>
<comment type="function">
    <text evidence="1">Site-specific tyrosine recombinase, which acts by catalyzing the cutting and rejoining of the recombining DNA molecules.</text>
</comment>
<dbReference type="RefSeq" id="WP_204801666.1">
    <property type="nucleotide sequence ID" value="NZ_JACSNX010000001.1"/>
</dbReference>
<dbReference type="InterPro" id="IPR050808">
    <property type="entry name" value="Phage_Integrase"/>
</dbReference>
<dbReference type="PROSITE" id="PS51898">
    <property type="entry name" value="TYR_RECOMBINASE"/>
    <property type="match status" value="1"/>
</dbReference>
<feature type="domain" description="Tyr recombinase" evidence="7">
    <location>
        <begin position="179"/>
        <end position="368"/>
    </location>
</feature>
<proteinExistence type="inferred from homology"/>
<dbReference type="InterPro" id="IPR044068">
    <property type="entry name" value="CB"/>
</dbReference>
<evidence type="ECO:0000256" key="5">
    <source>
        <dbReference type="ARBA" id="ARBA00023172"/>
    </source>
</evidence>
<name>A0ABS2FSH4_9FIRM</name>
<reference evidence="9 10" key="1">
    <citation type="journal article" date="2021" name="Sci. Rep.">
        <title>The distribution of antibiotic resistance genes in chicken gut microbiota commensals.</title>
        <authorList>
            <person name="Juricova H."/>
            <person name="Matiasovicova J."/>
            <person name="Kubasova T."/>
            <person name="Cejkova D."/>
            <person name="Rychlik I."/>
        </authorList>
    </citation>
    <scope>NUCLEOTIDE SEQUENCE [LARGE SCALE GENOMIC DNA]</scope>
    <source>
        <strain evidence="9 10">An411</strain>
    </source>
</reference>
<accession>A0ABS2FSH4</accession>
<dbReference type="InterPro" id="IPR004107">
    <property type="entry name" value="Integrase_SAM-like_N"/>
</dbReference>
<evidence type="ECO:0000256" key="4">
    <source>
        <dbReference type="ARBA" id="ARBA00023125"/>
    </source>
</evidence>
<dbReference type="SUPFAM" id="SSF56349">
    <property type="entry name" value="DNA breaking-rejoining enzymes"/>
    <property type="match status" value="1"/>
</dbReference>
<dbReference type="Gene3D" id="1.10.150.130">
    <property type="match status" value="1"/>
</dbReference>
<dbReference type="CDD" id="cd01189">
    <property type="entry name" value="INT_ICEBs1_C_like"/>
    <property type="match status" value="1"/>
</dbReference>
<dbReference type="InterPro" id="IPR013762">
    <property type="entry name" value="Integrase-like_cat_sf"/>
</dbReference>
<keyword evidence="4 6" id="KW-0238">DNA-binding</keyword>
<dbReference type="PANTHER" id="PTHR30629">
    <property type="entry name" value="PROPHAGE INTEGRASE"/>
    <property type="match status" value="1"/>
</dbReference>
<evidence type="ECO:0000313" key="10">
    <source>
        <dbReference type="Proteomes" id="UP000719500"/>
    </source>
</evidence>
<evidence type="ECO:0000313" key="9">
    <source>
        <dbReference type="EMBL" id="MBM6850041.1"/>
    </source>
</evidence>
<evidence type="ECO:0000259" key="8">
    <source>
        <dbReference type="PROSITE" id="PS51900"/>
    </source>
</evidence>
<evidence type="ECO:0000256" key="1">
    <source>
        <dbReference type="ARBA" id="ARBA00003283"/>
    </source>
</evidence>
<evidence type="ECO:0000256" key="6">
    <source>
        <dbReference type="PROSITE-ProRule" id="PRU01248"/>
    </source>
</evidence>
<evidence type="ECO:0000256" key="3">
    <source>
        <dbReference type="ARBA" id="ARBA00022908"/>
    </source>
</evidence>
<dbReference type="Pfam" id="PF00589">
    <property type="entry name" value="Phage_integrase"/>
    <property type="match status" value="1"/>
</dbReference>
<sequence length="397" mass="44894">MAKRRPSGDGMVRKREDGRWEGRIVVGHKENGDSIFRYVYADTQKELTAKLRQHIDIYQGVDLTGQSRMTLAEWLDQWLENIAGTIRHTTLTRYQGAARIHINPHLGGKPIAQLTGKDVQKLYDVLASHGNQITGKGLASSTIRGIHSMLHEALDAAKQAGLIPWNPTEEIPPPKFACKAKQILTDEQLDIFMAIIQQDDIWHDFFYTELTTGLRRGEICGLKWTDFNEVDSTLKVRRTIHQETGGELTAWDTKTTAGTRTIILPPSTAELLRKRQKSALTEWIFPDPLRPEQPTRPSAAYNRMKTLLKKADLPDLRFHDLRHTFATHALTSGVDVKTLSGILGHTKSAFTLDTYTHTTGDMQRRAAEIVEKFLTDIFGEELRPWEESARAVREPSA</sequence>
<evidence type="ECO:0000256" key="2">
    <source>
        <dbReference type="ARBA" id="ARBA00008857"/>
    </source>
</evidence>